<dbReference type="AlphaFoldDB" id="A0AA38LXA8"/>
<feature type="region of interest" description="Disordered" evidence="1">
    <location>
        <begin position="216"/>
        <end position="300"/>
    </location>
</feature>
<dbReference type="RefSeq" id="XP_052947531.1">
    <property type="nucleotide sequence ID" value="XM_053091849.1"/>
</dbReference>
<name>A0AA38LXA8_9TREE</name>
<dbReference type="GeneID" id="77731054"/>
<gene>
    <name evidence="2" type="ORF">MKK02DRAFT_42125</name>
</gene>
<accession>A0AA38LXA8</accession>
<dbReference type="Proteomes" id="UP001164286">
    <property type="component" value="Unassembled WGS sequence"/>
</dbReference>
<evidence type="ECO:0000313" key="2">
    <source>
        <dbReference type="EMBL" id="KAI9637754.1"/>
    </source>
</evidence>
<evidence type="ECO:0000313" key="3">
    <source>
        <dbReference type="Proteomes" id="UP001164286"/>
    </source>
</evidence>
<proteinExistence type="predicted"/>
<organism evidence="2 3">
    <name type="scientific">Dioszegia hungarica</name>
    <dbReference type="NCBI Taxonomy" id="4972"/>
    <lineage>
        <taxon>Eukaryota</taxon>
        <taxon>Fungi</taxon>
        <taxon>Dikarya</taxon>
        <taxon>Basidiomycota</taxon>
        <taxon>Agaricomycotina</taxon>
        <taxon>Tremellomycetes</taxon>
        <taxon>Tremellales</taxon>
        <taxon>Bulleribasidiaceae</taxon>
        <taxon>Dioszegia</taxon>
    </lineage>
</organism>
<comment type="caution">
    <text evidence="2">The sequence shown here is derived from an EMBL/GenBank/DDBJ whole genome shotgun (WGS) entry which is preliminary data.</text>
</comment>
<feature type="compositionally biased region" description="Low complexity" evidence="1">
    <location>
        <begin position="268"/>
        <end position="294"/>
    </location>
</feature>
<reference evidence="2" key="1">
    <citation type="journal article" date="2022" name="G3 (Bethesda)">
        <title>High quality genome of the basidiomycete yeast Dioszegia hungarica PDD-24b-2 isolated from cloud water.</title>
        <authorList>
            <person name="Jarrige D."/>
            <person name="Haridas S."/>
            <person name="Bleykasten-Grosshans C."/>
            <person name="Joly M."/>
            <person name="Nadalig T."/>
            <person name="Sancelme M."/>
            <person name="Vuilleumier S."/>
            <person name="Grigoriev I.V."/>
            <person name="Amato P."/>
            <person name="Bringel F."/>
        </authorList>
    </citation>
    <scope>NUCLEOTIDE SEQUENCE</scope>
    <source>
        <strain evidence="2">PDD-24b-2</strain>
    </source>
</reference>
<sequence length="420" mass="46221">MSPLSPLQADTIPLLLPFLLPPAPPLPAHLLTPLFRHRLLYLPPDLSEMDRQLSPFPLPITSEALQRRLESLAGGYTLGPTKYAHDGEHAVARTGIWEEGKGEEEWREGEGVEMHFLHDAEEGWGFHGLRLPGQAEEMGLRWADNTREVEPPSAISTEPTDVEDNGSLDPNTYGEDEQDAKDYWAGFSPPQSPEMGAVGGTEIDEEEREREYWAQYSNGPSKAASPVMSRRESEVAVPKRESKLGKMERTEEGEEEVEGRHRSGTIMASSSTPAEPATSVPTQSSSRSTSPHVSGAPRTLLQSRLRMKTLSLLQREWADFLGPSGAADEREEKGIRWLALGREVSGSGAAVVAAGMGDEGEEKAKRTMRTLKEMYEVFGEEEGGFYRLIEQALGTADEGALGGEGGIPRNYSFDQATYWE</sequence>
<dbReference type="EMBL" id="JAKWFO010000003">
    <property type="protein sequence ID" value="KAI9637754.1"/>
    <property type="molecule type" value="Genomic_DNA"/>
</dbReference>
<keyword evidence="3" id="KW-1185">Reference proteome</keyword>
<protein>
    <submittedName>
        <fullName evidence="2">Uncharacterized protein</fullName>
    </submittedName>
</protein>
<evidence type="ECO:0000256" key="1">
    <source>
        <dbReference type="SAM" id="MobiDB-lite"/>
    </source>
</evidence>
<feature type="compositionally biased region" description="Basic and acidic residues" evidence="1">
    <location>
        <begin position="229"/>
        <end position="250"/>
    </location>
</feature>